<evidence type="ECO:0000256" key="3">
    <source>
        <dbReference type="ARBA" id="ARBA00022449"/>
    </source>
</evidence>
<dbReference type="EMBL" id="QGDJ01000012">
    <property type="protein sequence ID" value="PWJ14418.1"/>
    <property type="molecule type" value="Genomic_DNA"/>
</dbReference>
<keyword evidence="4" id="KW-0406">Ion transport</keyword>
<protein>
    <recommendedName>
        <fullName evidence="10">Cation/H+ exchanger domain-containing protein</fullName>
    </recommendedName>
</protein>
<sequence>MLAGIVTGFAFSKLVFSPVGDGAQGAWNAVLVILSATLISSGVTEAVDGYGFLAVFCAVRAGRFNTRGTEHEGYERYVHHGAEQLEAILLALLLLWLGVFAASGALLGLRWQEVAFALLLIFRVRPLAGTLGLLGHHCRLLPRWAVALFGIRGMGSILRIAYAQNHAEFADIETIWRIAVVTILGSILVHGHAANMLRPREAGMEVGDVYPHRGGPHRTAEKDAT</sequence>
<evidence type="ECO:0000313" key="9">
    <source>
        <dbReference type="Proteomes" id="UP000251571"/>
    </source>
</evidence>
<keyword evidence="3" id="KW-0050">Antiport</keyword>
<dbReference type="Proteomes" id="UP000245839">
    <property type="component" value="Unassembled WGS sequence"/>
</dbReference>
<feature type="transmembrane region" description="Helical" evidence="5">
    <location>
        <begin position="174"/>
        <end position="194"/>
    </location>
</feature>
<dbReference type="PANTHER" id="PTHR32507">
    <property type="entry name" value="NA(+)/H(+) ANTIPORTER 1"/>
    <property type="match status" value="1"/>
</dbReference>
<keyword evidence="5" id="KW-0812">Transmembrane</keyword>
<dbReference type="GO" id="GO:0005886">
    <property type="term" value="C:plasma membrane"/>
    <property type="evidence" value="ECO:0007669"/>
    <property type="project" value="UniProtKB-SubCell"/>
</dbReference>
<dbReference type="GO" id="GO:0015297">
    <property type="term" value="F:antiporter activity"/>
    <property type="evidence" value="ECO:0007669"/>
    <property type="project" value="UniProtKB-KW"/>
</dbReference>
<evidence type="ECO:0000256" key="1">
    <source>
        <dbReference type="ARBA" id="ARBA00004651"/>
    </source>
</evidence>
<reference evidence="7 9" key="1">
    <citation type="submission" date="2016-10" db="EMBL/GenBank/DDBJ databases">
        <authorList>
            <person name="Cai Z."/>
        </authorList>
    </citation>
    <scope>NUCLEOTIDE SEQUENCE [LARGE SCALE GENOMIC DNA]</scope>
    <source>
        <strain evidence="7 9">DSM 25227</strain>
    </source>
</reference>
<proteinExistence type="predicted"/>
<feature type="transmembrane region" description="Helical" evidence="5">
    <location>
        <begin position="114"/>
        <end position="134"/>
    </location>
</feature>
<keyword evidence="5" id="KW-0472">Membrane</keyword>
<keyword evidence="2" id="KW-0813">Transport</keyword>
<organism evidence="7 9">
    <name type="scientific">Jannaschia seohaensis</name>
    <dbReference type="NCBI Taxonomy" id="475081"/>
    <lineage>
        <taxon>Bacteria</taxon>
        <taxon>Pseudomonadati</taxon>
        <taxon>Pseudomonadota</taxon>
        <taxon>Alphaproteobacteria</taxon>
        <taxon>Rhodobacterales</taxon>
        <taxon>Roseobacteraceae</taxon>
        <taxon>Jannaschia</taxon>
    </lineage>
</organism>
<keyword evidence="5" id="KW-1133">Transmembrane helix</keyword>
<evidence type="ECO:0000256" key="2">
    <source>
        <dbReference type="ARBA" id="ARBA00022448"/>
    </source>
</evidence>
<dbReference type="PANTHER" id="PTHR32507:SF8">
    <property type="entry name" value="CNH1P"/>
    <property type="match status" value="1"/>
</dbReference>
<evidence type="ECO:0000256" key="5">
    <source>
        <dbReference type="SAM" id="Phobius"/>
    </source>
</evidence>
<keyword evidence="8" id="KW-1185">Reference proteome</keyword>
<dbReference type="AlphaFoldDB" id="A0A2Y9C2Q9"/>
<gene>
    <name evidence="6" type="ORF">BCF38_11241</name>
    <name evidence="7" type="ORF">SAMN05421539_11241</name>
</gene>
<evidence type="ECO:0000313" key="6">
    <source>
        <dbReference type="EMBL" id="PWJ14418.1"/>
    </source>
</evidence>
<feature type="transmembrane region" description="Helical" evidence="5">
    <location>
        <begin position="87"/>
        <end position="108"/>
    </location>
</feature>
<evidence type="ECO:0000313" key="8">
    <source>
        <dbReference type="Proteomes" id="UP000245839"/>
    </source>
</evidence>
<reference evidence="6 8" key="2">
    <citation type="submission" date="2018-03" db="EMBL/GenBank/DDBJ databases">
        <title>Genomic Encyclopedia of Archaeal and Bacterial Type Strains, Phase II (KMG-II): from individual species to whole genera.</title>
        <authorList>
            <person name="Goeker M."/>
        </authorList>
    </citation>
    <scope>NUCLEOTIDE SEQUENCE [LARGE SCALE GENOMIC DNA]</scope>
    <source>
        <strain evidence="6 8">DSM 25227</strain>
    </source>
</reference>
<dbReference type="GO" id="GO:0006811">
    <property type="term" value="P:monoatomic ion transport"/>
    <property type="evidence" value="ECO:0007669"/>
    <property type="project" value="UniProtKB-KW"/>
</dbReference>
<accession>A0A2Y9C2Q9</accession>
<evidence type="ECO:0000256" key="4">
    <source>
        <dbReference type="ARBA" id="ARBA00023065"/>
    </source>
</evidence>
<name>A0A2Y9C2Q9_9RHOB</name>
<evidence type="ECO:0000313" key="7">
    <source>
        <dbReference type="EMBL" id="SSA50142.1"/>
    </source>
</evidence>
<comment type="subcellular location">
    <subcellularLocation>
        <location evidence="1">Cell membrane</location>
        <topology evidence="1">Multi-pass membrane protein</topology>
    </subcellularLocation>
</comment>
<dbReference type="EMBL" id="UETC01000012">
    <property type="protein sequence ID" value="SSA50142.1"/>
    <property type="molecule type" value="Genomic_DNA"/>
</dbReference>
<evidence type="ECO:0008006" key="10">
    <source>
        <dbReference type="Google" id="ProtNLM"/>
    </source>
</evidence>
<dbReference type="Proteomes" id="UP000251571">
    <property type="component" value="Unassembled WGS sequence"/>
</dbReference>
<feature type="transmembrane region" description="Helical" evidence="5">
    <location>
        <begin position="141"/>
        <end position="162"/>
    </location>
</feature>